<dbReference type="EMBL" id="MU005963">
    <property type="protein sequence ID" value="KAF2862990.1"/>
    <property type="molecule type" value="Genomic_DNA"/>
</dbReference>
<gene>
    <name evidence="1" type="ORF">K470DRAFT_255505</name>
</gene>
<dbReference type="Gene3D" id="3.40.50.300">
    <property type="entry name" value="P-loop containing nucleotide triphosphate hydrolases"/>
    <property type="match status" value="1"/>
</dbReference>
<sequence length="181" mass="20990">MFDKWPHGALRRTRTLQRKFCLRLSSKKALAMRHVTDRKENVFTTGGPGTGKSAILNAIIMKCRKRRLENLHSVAVTAIWTSLVLLLRSKGADRPWKMADYGDPCHRRGFHDRRCIVHDAGRTCPRHSPKRRGFWRYPSHRVRRLLAADTVQHEKQSQEVGFPKLGVEQGLRQDRRLEGSF</sequence>
<evidence type="ECO:0000313" key="1">
    <source>
        <dbReference type="EMBL" id="KAF2862990.1"/>
    </source>
</evidence>
<name>A0A6A7C6C3_9PEZI</name>
<protein>
    <submittedName>
        <fullName evidence="1">Uncharacterized protein</fullName>
    </submittedName>
</protein>
<dbReference type="AlphaFoldDB" id="A0A6A7C6C3"/>
<accession>A0A6A7C6C3</accession>
<evidence type="ECO:0000313" key="2">
    <source>
        <dbReference type="Proteomes" id="UP000799421"/>
    </source>
</evidence>
<keyword evidence="2" id="KW-1185">Reference proteome</keyword>
<organism evidence="1 2">
    <name type="scientific">Piedraia hortae CBS 480.64</name>
    <dbReference type="NCBI Taxonomy" id="1314780"/>
    <lineage>
        <taxon>Eukaryota</taxon>
        <taxon>Fungi</taxon>
        <taxon>Dikarya</taxon>
        <taxon>Ascomycota</taxon>
        <taxon>Pezizomycotina</taxon>
        <taxon>Dothideomycetes</taxon>
        <taxon>Dothideomycetidae</taxon>
        <taxon>Capnodiales</taxon>
        <taxon>Piedraiaceae</taxon>
        <taxon>Piedraia</taxon>
    </lineage>
</organism>
<proteinExistence type="predicted"/>
<dbReference type="SUPFAM" id="SSF52540">
    <property type="entry name" value="P-loop containing nucleoside triphosphate hydrolases"/>
    <property type="match status" value="1"/>
</dbReference>
<dbReference type="InterPro" id="IPR027417">
    <property type="entry name" value="P-loop_NTPase"/>
</dbReference>
<reference evidence="1" key="1">
    <citation type="journal article" date="2020" name="Stud. Mycol.">
        <title>101 Dothideomycetes genomes: a test case for predicting lifestyles and emergence of pathogens.</title>
        <authorList>
            <person name="Haridas S."/>
            <person name="Albert R."/>
            <person name="Binder M."/>
            <person name="Bloem J."/>
            <person name="Labutti K."/>
            <person name="Salamov A."/>
            <person name="Andreopoulos B."/>
            <person name="Baker S."/>
            <person name="Barry K."/>
            <person name="Bills G."/>
            <person name="Bluhm B."/>
            <person name="Cannon C."/>
            <person name="Castanera R."/>
            <person name="Culley D."/>
            <person name="Daum C."/>
            <person name="Ezra D."/>
            <person name="Gonzalez J."/>
            <person name="Henrissat B."/>
            <person name="Kuo A."/>
            <person name="Liang C."/>
            <person name="Lipzen A."/>
            <person name="Lutzoni F."/>
            <person name="Magnuson J."/>
            <person name="Mondo S."/>
            <person name="Nolan M."/>
            <person name="Ohm R."/>
            <person name="Pangilinan J."/>
            <person name="Park H.-J."/>
            <person name="Ramirez L."/>
            <person name="Alfaro M."/>
            <person name="Sun H."/>
            <person name="Tritt A."/>
            <person name="Yoshinaga Y."/>
            <person name="Zwiers L.-H."/>
            <person name="Turgeon B."/>
            <person name="Goodwin S."/>
            <person name="Spatafora J."/>
            <person name="Crous P."/>
            <person name="Grigoriev I."/>
        </authorList>
    </citation>
    <scope>NUCLEOTIDE SEQUENCE</scope>
    <source>
        <strain evidence="1">CBS 480.64</strain>
    </source>
</reference>
<dbReference type="Proteomes" id="UP000799421">
    <property type="component" value="Unassembled WGS sequence"/>
</dbReference>